<sequence length="721" mass="81571">MSEAVSHSCTCARTFRIVEREHGLENLLNGHRLQVMASNRVAASLPRIGVTIGHVPQKLKTGGIEPSRRARLEVLRRIVTRTVREERVELKWNRAVEARPYLERLIQLGVERGPLDEYTSEMMDWWLPEKDLITKMHEVIVPRFQNRESPFTSLFRLPPQRLQQYIQNKREVWKRYDIGVLEIDGNPFPPVQAENQEQSNSILDALLSDALQAYMFEEQPEVKEVTENDRFEIVLKNVRIDSVTEAAILSQKRVFERTPQLNLLSITGCNLQNLSSSIKLCSRLISLVLPQNELKQIPDVLDCFPRLRFIDLSHNSLDALPSTLQSCEHIESLILNNNSLTETSFPNLSNLLNLHVFDAANNNLSKLPESLMSPKLSKLHTVIVSHNVIEEVPNSLSNLKQLRDFKIDDNKLKNVPTVIDLLPKLKLLDISKNSFSDSRFQKLANDKRAKLNAIVSLAKKVGKSVENETENEGSIENTVEDVSKKNSSLVVRTGIENLTVRRHISVSEIRPYLVCCVFNNIDLNGDSFKKFIALQTKLHASPLCENRTLSAIGTHRLESFHLPLCYMALPKEDIHIRALNKKSSVSASDLLDSLLRDAELARKRSKRSTIDPLHKYLHLVKDESALACLVDSQQIVISLPPITNSDSTKLTVETKSVWVEVSSKQSLEACKKTMDELVVSSCSIFPSLSIDQVRVVDNDALVSVYPDKNDLPGISLNRVPQ</sequence>
<dbReference type="PANTHER" id="PTHR10947">
    <property type="entry name" value="PHENYLALANYL-TRNA SYNTHETASE BETA CHAIN AND LEUCINE-RICH REPEAT-CONTAINING PROTEIN 47"/>
    <property type="match status" value="1"/>
</dbReference>
<dbReference type="GO" id="GO:0004826">
    <property type="term" value="F:phenylalanine-tRNA ligase activity"/>
    <property type="evidence" value="ECO:0007669"/>
    <property type="project" value="InterPro"/>
</dbReference>
<feature type="domain" description="B3/B4 tRNA-binding" evidence="5">
    <location>
        <begin position="509"/>
        <end position="686"/>
    </location>
</feature>
<dbReference type="SMART" id="SM00873">
    <property type="entry name" value="B3_4"/>
    <property type="match status" value="1"/>
</dbReference>
<proteinExistence type="predicted"/>
<dbReference type="InterPro" id="IPR020825">
    <property type="entry name" value="Phe-tRNA_synthase-like_B3/B4"/>
</dbReference>
<dbReference type="Pfam" id="PF13855">
    <property type="entry name" value="LRR_8"/>
    <property type="match status" value="1"/>
</dbReference>
<evidence type="ECO:0000313" key="7">
    <source>
        <dbReference type="Proteomes" id="UP000829354"/>
    </source>
</evidence>
<gene>
    <name evidence="6" type="ORF">L5515_000633</name>
</gene>
<dbReference type="GO" id="GO:0003723">
    <property type="term" value="F:RNA binding"/>
    <property type="evidence" value="ECO:0007669"/>
    <property type="project" value="InterPro"/>
</dbReference>
<accession>A0AAE9J270</accession>
<protein>
    <recommendedName>
        <fullName evidence="3">Large ribosomal subunit protein bL17m</fullName>
    </recommendedName>
    <alternativeName>
        <fullName evidence="4">39S ribosomal protein L17, mitochondrial</fullName>
    </alternativeName>
</protein>
<dbReference type="InterPro" id="IPR000456">
    <property type="entry name" value="Ribosomal_bL17"/>
</dbReference>
<dbReference type="InterPro" id="IPR036373">
    <property type="entry name" value="Ribosomal_bL17_sf"/>
</dbReference>
<dbReference type="GO" id="GO:0005840">
    <property type="term" value="C:ribosome"/>
    <property type="evidence" value="ECO:0007669"/>
    <property type="project" value="InterPro"/>
</dbReference>
<keyword evidence="1" id="KW-0433">Leucine-rich repeat</keyword>
<dbReference type="AlphaFoldDB" id="A0AAE9J270"/>
<dbReference type="PANTHER" id="PTHR10947:SF3">
    <property type="entry name" value="LEUCINE-RICH REPEAT-CONTAINING PROTEIN 47"/>
    <property type="match status" value="1"/>
</dbReference>
<dbReference type="GO" id="GO:0006432">
    <property type="term" value="P:phenylalanyl-tRNA aminoacylation"/>
    <property type="evidence" value="ECO:0007669"/>
    <property type="project" value="InterPro"/>
</dbReference>
<dbReference type="InterPro" id="IPR001611">
    <property type="entry name" value="Leu-rich_rpt"/>
</dbReference>
<keyword evidence="7" id="KW-1185">Reference proteome</keyword>
<dbReference type="GO" id="GO:0003735">
    <property type="term" value="F:structural constituent of ribosome"/>
    <property type="evidence" value="ECO:0007669"/>
    <property type="project" value="InterPro"/>
</dbReference>
<dbReference type="InterPro" id="IPR045060">
    <property type="entry name" value="Phe-tRNA-ligase_IIc_bsu"/>
</dbReference>
<dbReference type="InterPro" id="IPR003591">
    <property type="entry name" value="Leu-rich_rpt_typical-subtyp"/>
</dbReference>
<organism evidence="6 7">
    <name type="scientific">Caenorhabditis briggsae</name>
    <dbReference type="NCBI Taxonomy" id="6238"/>
    <lineage>
        <taxon>Eukaryota</taxon>
        <taxon>Metazoa</taxon>
        <taxon>Ecdysozoa</taxon>
        <taxon>Nematoda</taxon>
        <taxon>Chromadorea</taxon>
        <taxon>Rhabditida</taxon>
        <taxon>Rhabditina</taxon>
        <taxon>Rhabditomorpha</taxon>
        <taxon>Rhabditoidea</taxon>
        <taxon>Rhabditidae</taxon>
        <taxon>Peloderinae</taxon>
        <taxon>Caenorhabditis</taxon>
    </lineage>
</organism>
<keyword evidence="2" id="KW-0677">Repeat</keyword>
<dbReference type="SUPFAM" id="SSF64263">
    <property type="entry name" value="Prokaryotic ribosomal protein L17"/>
    <property type="match status" value="1"/>
</dbReference>
<evidence type="ECO:0000313" key="6">
    <source>
        <dbReference type="EMBL" id="UMM11257.1"/>
    </source>
</evidence>
<evidence type="ECO:0000259" key="5">
    <source>
        <dbReference type="SMART" id="SM00873"/>
    </source>
</evidence>
<evidence type="ECO:0000256" key="3">
    <source>
        <dbReference type="ARBA" id="ARBA00035290"/>
    </source>
</evidence>
<name>A0AAE9J270_CAEBR</name>
<reference evidence="6 7" key="1">
    <citation type="submission" date="2022-04" db="EMBL/GenBank/DDBJ databases">
        <title>Chromosome-level reference genomes for two strains of Caenorhabditis briggsae: an improved platform for comparative genomics.</title>
        <authorList>
            <person name="Stevens L."/>
            <person name="Andersen E."/>
        </authorList>
    </citation>
    <scope>NUCLEOTIDE SEQUENCE [LARGE SCALE GENOMIC DNA]</scope>
    <source>
        <strain evidence="6">VX34</strain>
        <tissue evidence="6">Whole-organism</tissue>
    </source>
</reference>
<evidence type="ECO:0000256" key="2">
    <source>
        <dbReference type="ARBA" id="ARBA00022737"/>
    </source>
</evidence>
<dbReference type="Gene3D" id="3.90.1030.10">
    <property type="entry name" value="Ribosomal protein L17"/>
    <property type="match status" value="1"/>
</dbReference>
<dbReference type="Gene3D" id="3.50.40.10">
    <property type="entry name" value="Phenylalanyl-trna Synthetase, Chain B, domain 3"/>
    <property type="match status" value="1"/>
</dbReference>
<dbReference type="EMBL" id="CP092620">
    <property type="protein sequence ID" value="UMM11257.1"/>
    <property type="molecule type" value="Genomic_DNA"/>
</dbReference>
<dbReference type="Proteomes" id="UP000829354">
    <property type="component" value="Chromosome I"/>
</dbReference>
<evidence type="ECO:0000256" key="4">
    <source>
        <dbReference type="ARBA" id="ARBA00035413"/>
    </source>
</evidence>
<dbReference type="FunFam" id="3.90.1030.10:FF:000015">
    <property type="entry name" value="Mitochondrial Ribosomal Protein, Large"/>
    <property type="match status" value="1"/>
</dbReference>
<dbReference type="Gene3D" id="3.80.10.10">
    <property type="entry name" value="Ribonuclease Inhibitor"/>
    <property type="match status" value="1"/>
</dbReference>
<dbReference type="Pfam" id="PF01196">
    <property type="entry name" value="Ribosomal_L17"/>
    <property type="match status" value="1"/>
</dbReference>
<evidence type="ECO:0000256" key="1">
    <source>
        <dbReference type="ARBA" id="ARBA00022614"/>
    </source>
</evidence>
<dbReference type="SUPFAM" id="SSF52058">
    <property type="entry name" value="L domain-like"/>
    <property type="match status" value="1"/>
</dbReference>
<dbReference type="InterPro" id="IPR005146">
    <property type="entry name" value="B3/B4_tRNA-bd"/>
</dbReference>
<dbReference type="SMART" id="SM00369">
    <property type="entry name" value="LRR_TYP"/>
    <property type="match status" value="3"/>
</dbReference>
<dbReference type="InterPro" id="IPR032675">
    <property type="entry name" value="LRR_dom_sf"/>
</dbReference>